<keyword evidence="1" id="KW-1133">Transmembrane helix</keyword>
<sequence length="90" mass="9615">MWAALLLASFVCTASSFLGRAVLAVQRDEPDDGARGTKSFFHAAGIIEGTETIVAFILFCLFPMAFPWLAGVFALLCFGTAAARVLEAKK</sequence>
<feature type="transmembrane region" description="Helical" evidence="1">
    <location>
        <begin position="68"/>
        <end position="86"/>
    </location>
</feature>
<proteinExistence type="predicted"/>
<keyword evidence="3" id="KW-1185">Reference proteome</keyword>
<accession>A0A512NC42</accession>
<organism evidence="2 3">
    <name type="scientific">Reyranella soli</name>
    <dbReference type="NCBI Taxonomy" id="1230389"/>
    <lineage>
        <taxon>Bacteria</taxon>
        <taxon>Pseudomonadati</taxon>
        <taxon>Pseudomonadota</taxon>
        <taxon>Alphaproteobacteria</taxon>
        <taxon>Hyphomicrobiales</taxon>
        <taxon>Reyranellaceae</taxon>
        <taxon>Reyranella</taxon>
    </lineage>
</organism>
<dbReference type="EMBL" id="BKAJ01000066">
    <property type="protein sequence ID" value="GEP56513.1"/>
    <property type="molecule type" value="Genomic_DNA"/>
</dbReference>
<gene>
    <name evidence="2" type="ORF">RSO01_36790</name>
</gene>
<comment type="caution">
    <text evidence="2">The sequence shown here is derived from an EMBL/GenBank/DDBJ whole genome shotgun (WGS) entry which is preliminary data.</text>
</comment>
<keyword evidence="1" id="KW-0812">Transmembrane</keyword>
<name>A0A512NC42_9HYPH</name>
<protein>
    <submittedName>
        <fullName evidence="2">Uncharacterized protein</fullName>
    </submittedName>
</protein>
<reference evidence="2 3" key="1">
    <citation type="submission" date="2019-07" db="EMBL/GenBank/DDBJ databases">
        <title>Whole genome shotgun sequence of Reyranella soli NBRC 108950.</title>
        <authorList>
            <person name="Hosoyama A."/>
            <person name="Uohara A."/>
            <person name="Ohji S."/>
            <person name="Ichikawa N."/>
        </authorList>
    </citation>
    <scope>NUCLEOTIDE SEQUENCE [LARGE SCALE GENOMIC DNA]</scope>
    <source>
        <strain evidence="2 3">NBRC 108950</strain>
    </source>
</reference>
<evidence type="ECO:0000313" key="2">
    <source>
        <dbReference type="EMBL" id="GEP56513.1"/>
    </source>
</evidence>
<dbReference type="AlphaFoldDB" id="A0A512NC42"/>
<evidence type="ECO:0000313" key="3">
    <source>
        <dbReference type="Proteomes" id="UP000321058"/>
    </source>
</evidence>
<dbReference type="Proteomes" id="UP000321058">
    <property type="component" value="Unassembled WGS sequence"/>
</dbReference>
<keyword evidence="1" id="KW-0472">Membrane</keyword>
<evidence type="ECO:0000256" key="1">
    <source>
        <dbReference type="SAM" id="Phobius"/>
    </source>
</evidence>